<dbReference type="AlphaFoldDB" id="A0A9J6AFR2"/>
<feature type="region of interest" description="Disordered" evidence="1">
    <location>
        <begin position="1"/>
        <end position="22"/>
    </location>
</feature>
<reference evidence="2 3" key="1">
    <citation type="submission" date="2020-09" db="EMBL/GenBank/DDBJ databases">
        <title>De no assembly of potato wild relative species, Solanum commersonii.</title>
        <authorList>
            <person name="Cho K."/>
        </authorList>
    </citation>
    <scope>NUCLEOTIDE SEQUENCE [LARGE SCALE GENOMIC DNA]</scope>
    <source>
        <strain evidence="2">LZ3.2</strain>
        <tissue evidence="2">Leaf</tissue>
    </source>
</reference>
<accession>A0A9J6AFR2</accession>
<keyword evidence="3" id="KW-1185">Reference proteome</keyword>
<sequence>MTIDDVRSTENDNNLVQEEHGSSIAMNSNLSPEAFVFVHKYVIVSNTIDLGEDSLDEDEEELDIALIE</sequence>
<dbReference type="Proteomes" id="UP000824120">
    <property type="component" value="Chromosome 2"/>
</dbReference>
<protein>
    <submittedName>
        <fullName evidence="2">Uncharacterized protein</fullName>
    </submittedName>
</protein>
<dbReference type="EMBL" id="JACXVP010000002">
    <property type="protein sequence ID" value="KAG5623502.1"/>
    <property type="molecule type" value="Genomic_DNA"/>
</dbReference>
<comment type="caution">
    <text evidence="2">The sequence shown here is derived from an EMBL/GenBank/DDBJ whole genome shotgun (WGS) entry which is preliminary data.</text>
</comment>
<evidence type="ECO:0000256" key="1">
    <source>
        <dbReference type="SAM" id="MobiDB-lite"/>
    </source>
</evidence>
<name>A0A9J6AFR2_SOLCO</name>
<feature type="compositionally biased region" description="Basic and acidic residues" evidence="1">
    <location>
        <begin position="1"/>
        <end position="10"/>
    </location>
</feature>
<proteinExistence type="predicted"/>
<evidence type="ECO:0000313" key="2">
    <source>
        <dbReference type="EMBL" id="KAG5623502.1"/>
    </source>
</evidence>
<evidence type="ECO:0000313" key="3">
    <source>
        <dbReference type="Proteomes" id="UP000824120"/>
    </source>
</evidence>
<organism evidence="2 3">
    <name type="scientific">Solanum commersonii</name>
    <name type="common">Commerson's wild potato</name>
    <name type="synonym">Commerson's nightshade</name>
    <dbReference type="NCBI Taxonomy" id="4109"/>
    <lineage>
        <taxon>Eukaryota</taxon>
        <taxon>Viridiplantae</taxon>
        <taxon>Streptophyta</taxon>
        <taxon>Embryophyta</taxon>
        <taxon>Tracheophyta</taxon>
        <taxon>Spermatophyta</taxon>
        <taxon>Magnoliopsida</taxon>
        <taxon>eudicotyledons</taxon>
        <taxon>Gunneridae</taxon>
        <taxon>Pentapetalae</taxon>
        <taxon>asterids</taxon>
        <taxon>lamiids</taxon>
        <taxon>Solanales</taxon>
        <taxon>Solanaceae</taxon>
        <taxon>Solanoideae</taxon>
        <taxon>Solaneae</taxon>
        <taxon>Solanum</taxon>
    </lineage>
</organism>
<gene>
    <name evidence="2" type="ORF">H5410_008720</name>
</gene>